<accession>X1TQR5</accession>
<reference evidence="1" key="1">
    <citation type="journal article" date="2014" name="Front. Microbiol.">
        <title>High frequency of phylogenetically diverse reductive dehalogenase-homologous genes in deep subseafloor sedimentary metagenomes.</title>
        <authorList>
            <person name="Kawai M."/>
            <person name="Futagami T."/>
            <person name="Toyoda A."/>
            <person name="Takaki Y."/>
            <person name="Nishi S."/>
            <person name="Hori S."/>
            <person name="Arai W."/>
            <person name="Tsubouchi T."/>
            <person name="Morono Y."/>
            <person name="Uchiyama I."/>
            <person name="Ito T."/>
            <person name="Fujiyama A."/>
            <person name="Inagaki F."/>
            <person name="Takami H."/>
        </authorList>
    </citation>
    <scope>NUCLEOTIDE SEQUENCE</scope>
    <source>
        <strain evidence="1">Expedition CK06-06</strain>
    </source>
</reference>
<name>X1TQR5_9ZZZZ</name>
<dbReference type="AlphaFoldDB" id="X1TQR5"/>
<protein>
    <submittedName>
        <fullName evidence="1">Uncharacterized protein</fullName>
    </submittedName>
</protein>
<dbReference type="EMBL" id="BARW01034555">
    <property type="protein sequence ID" value="GAJ07678.1"/>
    <property type="molecule type" value="Genomic_DNA"/>
</dbReference>
<gene>
    <name evidence="1" type="ORF">S12H4_54130</name>
</gene>
<feature type="non-terminal residue" evidence="1">
    <location>
        <position position="1"/>
    </location>
</feature>
<proteinExistence type="predicted"/>
<evidence type="ECO:0000313" key="1">
    <source>
        <dbReference type="EMBL" id="GAJ07678.1"/>
    </source>
</evidence>
<organism evidence="1">
    <name type="scientific">marine sediment metagenome</name>
    <dbReference type="NCBI Taxonomy" id="412755"/>
    <lineage>
        <taxon>unclassified sequences</taxon>
        <taxon>metagenomes</taxon>
        <taxon>ecological metagenomes</taxon>
    </lineage>
</organism>
<comment type="caution">
    <text evidence="1">The sequence shown here is derived from an EMBL/GenBank/DDBJ whole genome shotgun (WGS) entry which is preliminary data.</text>
</comment>
<sequence length="167" mass="18046">GVIPAWGAIPDTMRKWIDVPYSLNESKPNWTAGTATTAGSGDGETEAKLGEFSCPVGLTLVLLPISTLAAYLKDNEAAPAELADGTPIRIVHTDSAGTFVLDRINTVYARVKDFADQNKMKRFEAKFAIEEKEKVIFYVIPATGVSLNPAASRFEIACRVVSKLLTI</sequence>